<keyword evidence="13" id="KW-0325">Glycoprotein</keyword>
<evidence type="ECO:0000256" key="2">
    <source>
        <dbReference type="ARBA" id="ARBA00004648"/>
    </source>
</evidence>
<dbReference type="GO" id="GO:0016020">
    <property type="term" value="C:membrane"/>
    <property type="evidence" value="ECO:0007669"/>
    <property type="project" value="InterPro"/>
</dbReference>
<keyword evidence="10" id="KW-0333">Golgi apparatus</keyword>
<evidence type="ECO:0000256" key="6">
    <source>
        <dbReference type="ARBA" id="ARBA00022723"/>
    </source>
</evidence>
<dbReference type="EMBL" id="VCEI01000030">
    <property type="protein sequence ID" value="TLU89423.1"/>
    <property type="molecule type" value="Genomic_DNA"/>
</dbReference>
<reference evidence="15 16" key="1">
    <citation type="submission" date="2019-05" db="EMBL/GenBank/DDBJ databases">
        <authorList>
            <person name="Qu J.-H."/>
        </authorList>
    </citation>
    <scope>NUCLEOTIDE SEQUENCE [LARGE SCALE GENOMIC DNA]</scope>
    <source>
        <strain evidence="15 16">Z12</strain>
    </source>
</reference>
<proteinExistence type="predicted"/>
<evidence type="ECO:0000256" key="4">
    <source>
        <dbReference type="ARBA" id="ARBA00022679"/>
    </source>
</evidence>
<dbReference type="GO" id="GO:0030158">
    <property type="term" value="F:protein xylosyltransferase activity"/>
    <property type="evidence" value="ECO:0007669"/>
    <property type="project" value="InterPro"/>
</dbReference>
<keyword evidence="3" id="KW-0328">Glycosyltransferase</keyword>
<keyword evidence="8" id="KW-0735">Signal-anchor</keyword>
<dbReference type="OrthoDB" id="7943907at2"/>
<keyword evidence="5" id="KW-0812">Transmembrane</keyword>
<dbReference type="AlphaFoldDB" id="A0A5R9K6M2"/>
<name>A0A5R9K6M2_9BACT</name>
<keyword evidence="7" id="KW-0256">Endoplasmic reticulum</keyword>
<evidence type="ECO:0000256" key="3">
    <source>
        <dbReference type="ARBA" id="ARBA00022676"/>
    </source>
</evidence>
<accession>A0A5R9K6M2</accession>
<comment type="caution">
    <text evidence="15">The sequence shown here is derived from an EMBL/GenBank/DDBJ whole genome shotgun (WGS) entry which is preliminary data.</text>
</comment>
<evidence type="ECO:0000256" key="10">
    <source>
        <dbReference type="ARBA" id="ARBA00023034"/>
    </source>
</evidence>
<keyword evidence="11" id="KW-0472">Membrane</keyword>
<organism evidence="15 16">
    <name type="scientific">Dyadobacter sediminis</name>
    <dbReference type="NCBI Taxonomy" id="1493691"/>
    <lineage>
        <taxon>Bacteria</taxon>
        <taxon>Pseudomonadati</taxon>
        <taxon>Bacteroidota</taxon>
        <taxon>Cytophagia</taxon>
        <taxon>Cytophagales</taxon>
        <taxon>Spirosomataceae</taxon>
        <taxon>Dyadobacter</taxon>
    </lineage>
</organism>
<dbReference type="GO" id="GO:0050650">
    <property type="term" value="P:chondroitin sulfate proteoglycan biosynthetic process"/>
    <property type="evidence" value="ECO:0007669"/>
    <property type="project" value="TreeGrafter"/>
</dbReference>
<keyword evidence="9" id="KW-1133">Transmembrane helix</keyword>
<keyword evidence="6" id="KW-0479">Metal-binding</keyword>
<dbReference type="InterPro" id="IPR003406">
    <property type="entry name" value="Glyco_trans_14"/>
</dbReference>
<evidence type="ECO:0000256" key="12">
    <source>
        <dbReference type="ARBA" id="ARBA00023157"/>
    </source>
</evidence>
<evidence type="ECO:0000313" key="15">
    <source>
        <dbReference type="EMBL" id="TLU89423.1"/>
    </source>
</evidence>
<evidence type="ECO:0000256" key="14">
    <source>
        <dbReference type="ARBA" id="ARBA00042865"/>
    </source>
</evidence>
<keyword evidence="4" id="KW-0808">Transferase</keyword>
<evidence type="ECO:0000256" key="13">
    <source>
        <dbReference type="ARBA" id="ARBA00023180"/>
    </source>
</evidence>
<dbReference type="PANTHER" id="PTHR46025">
    <property type="entry name" value="XYLOSYLTRANSFERASE OXT"/>
    <property type="match status" value="1"/>
</dbReference>
<evidence type="ECO:0000256" key="11">
    <source>
        <dbReference type="ARBA" id="ARBA00023136"/>
    </source>
</evidence>
<dbReference type="InterPro" id="IPR043538">
    <property type="entry name" value="XYLT"/>
</dbReference>
<evidence type="ECO:0000256" key="9">
    <source>
        <dbReference type="ARBA" id="ARBA00022989"/>
    </source>
</evidence>
<evidence type="ECO:0000256" key="7">
    <source>
        <dbReference type="ARBA" id="ARBA00022824"/>
    </source>
</evidence>
<keyword evidence="12" id="KW-1015">Disulfide bond</keyword>
<protein>
    <recommendedName>
        <fullName evidence="14">Peptide O-xylosyltransferase</fullName>
    </recommendedName>
</protein>
<evidence type="ECO:0000256" key="1">
    <source>
        <dbReference type="ARBA" id="ARBA00004323"/>
    </source>
</evidence>
<comment type="subcellular location">
    <subcellularLocation>
        <location evidence="2">Endoplasmic reticulum membrane</location>
        <topology evidence="2">Single-pass type II membrane protein</topology>
    </subcellularLocation>
    <subcellularLocation>
        <location evidence="1">Golgi apparatus membrane</location>
        <topology evidence="1">Single-pass type II membrane protein</topology>
    </subcellularLocation>
</comment>
<keyword evidence="16" id="KW-1185">Reference proteome</keyword>
<dbReference type="GO" id="GO:0015012">
    <property type="term" value="P:heparan sulfate proteoglycan biosynthetic process"/>
    <property type="evidence" value="ECO:0007669"/>
    <property type="project" value="TreeGrafter"/>
</dbReference>
<evidence type="ECO:0000313" key="16">
    <source>
        <dbReference type="Proteomes" id="UP000309788"/>
    </source>
</evidence>
<gene>
    <name evidence="15" type="ORF">FEM55_22035</name>
</gene>
<evidence type="ECO:0000256" key="5">
    <source>
        <dbReference type="ARBA" id="ARBA00022692"/>
    </source>
</evidence>
<dbReference type="GO" id="GO:0046872">
    <property type="term" value="F:metal ion binding"/>
    <property type="evidence" value="ECO:0007669"/>
    <property type="project" value="UniProtKB-KW"/>
</dbReference>
<dbReference type="RefSeq" id="WP_138283483.1">
    <property type="nucleotide sequence ID" value="NZ_BMGE01000004.1"/>
</dbReference>
<dbReference type="PANTHER" id="PTHR46025:SF3">
    <property type="entry name" value="XYLOSYLTRANSFERASE OXT"/>
    <property type="match status" value="1"/>
</dbReference>
<dbReference type="Proteomes" id="UP000309788">
    <property type="component" value="Unassembled WGS sequence"/>
</dbReference>
<sequence>MYLNYLILAHKNLAQVDRLIDNLMGESTYVYIHIDKRVPAIEIKKYRFASSDRVKVIRNRIAIYWGGFSMVRATLNLMKAASSKEREGYYILLSGQDFPLRSNENIYSFFQENQGSEFMNFWKMPYKGWVNGGLDRIKYYWFVDKIGMYNSNLFCRFQQENNMERAYFKDYPPYGGSQWWCLTLHCIRYMLDFIERHPVVCDFFETTLIPDESFFSTILLNSPFSGNVVNDNLRYIVFEGGKPHPNLLGITDFSRIIDSEKLWARKFDINHDQSVLTQIEEHISKFKEPYVDTPSTGSICSNQEEPAQVRLQM</sequence>
<evidence type="ECO:0000256" key="8">
    <source>
        <dbReference type="ARBA" id="ARBA00022968"/>
    </source>
</evidence>
<dbReference type="Pfam" id="PF02485">
    <property type="entry name" value="Branch"/>
    <property type="match status" value="1"/>
</dbReference>